<comment type="caution">
    <text evidence="1">The sequence shown here is derived from an EMBL/GenBank/DDBJ whole genome shotgun (WGS) entry which is preliminary data.</text>
</comment>
<protein>
    <submittedName>
        <fullName evidence="1">Uncharacterized protein</fullName>
    </submittedName>
</protein>
<organism evidence="1 2">
    <name type="scientific">Fusarium albosuccineum</name>
    <dbReference type="NCBI Taxonomy" id="1237068"/>
    <lineage>
        <taxon>Eukaryota</taxon>
        <taxon>Fungi</taxon>
        <taxon>Dikarya</taxon>
        <taxon>Ascomycota</taxon>
        <taxon>Pezizomycotina</taxon>
        <taxon>Sordariomycetes</taxon>
        <taxon>Hypocreomycetidae</taxon>
        <taxon>Hypocreales</taxon>
        <taxon>Nectriaceae</taxon>
        <taxon>Fusarium</taxon>
        <taxon>Fusarium decemcellulare species complex</taxon>
    </lineage>
</organism>
<sequence length="127" mass="13771">THVEDVAQVFLKLVEAAAVGGEGAQWNFNGYYFTPNEEISQIEIAYATGKILKAKGLLVSSEPKQITLDELDKQLPEFPPGSGRIMFAANSRAKADRCEKMLDIKAKAPSFLESLEDDLLAAAGLAQ</sequence>
<keyword evidence="2" id="KW-1185">Reference proteome</keyword>
<dbReference type="OrthoDB" id="2130169at2759"/>
<evidence type="ECO:0000313" key="1">
    <source>
        <dbReference type="EMBL" id="KAF4463019.1"/>
    </source>
</evidence>
<feature type="non-terminal residue" evidence="1">
    <location>
        <position position="127"/>
    </location>
</feature>
<name>A0A8H4P5B5_9HYPO</name>
<proteinExistence type="predicted"/>
<dbReference type="AlphaFoldDB" id="A0A8H4P5B5"/>
<evidence type="ECO:0000313" key="2">
    <source>
        <dbReference type="Proteomes" id="UP000554235"/>
    </source>
</evidence>
<dbReference type="Proteomes" id="UP000554235">
    <property type="component" value="Unassembled WGS sequence"/>
</dbReference>
<gene>
    <name evidence="1" type="ORF">FALBO_10163</name>
</gene>
<dbReference type="EMBL" id="JAADYS010001435">
    <property type="protein sequence ID" value="KAF4463019.1"/>
    <property type="molecule type" value="Genomic_DNA"/>
</dbReference>
<feature type="non-terminal residue" evidence="1">
    <location>
        <position position="1"/>
    </location>
</feature>
<reference evidence="1 2" key="1">
    <citation type="submission" date="2020-01" db="EMBL/GenBank/DDBJ databases">
        <title>Identification and distribution of gene clusters putatively required for synthesis of sphingolipid metabolism inhibitors in phylogenetically diverse species of the filamentous fungus Fusarium.</title>
        <authorList>
            <person name="Kim H.-S."/>
            <person name="Busman M."/>
            <person name="Brown D.W."/>
            <person name="Divon H."/>
            <person name="Uhlig S."/>
            <person name="Proctor R.H."/>
        </authorList>
    </citation>
    <scope>NUCLEOTIDE SEQUENCE [LARGE SCALE GENOMIC DNA]</scope>
    <source>
        <strain evidence="1 2">NRRL 20459</strain>
    </source>
</reference>
<accession>A0A8H4P5B5</accession>